<comment type="cofactor">
    <cofactor evidence="1">
        <name>Mg(2+)</name>
        <dbReference type="ChEBI" id="CHEBI:18420"/>
    </cofactor>
</comment>
<proteinExistence type="predicted"/>
<evidence type="ECO:0000256" key="3">
    <source>
        <dbReference type="ARBA" id="ARBA00022801"/>
    </source>
</evidence>
<dbReference type="Gene3D" id="3.40.50.1010">
    <property type="entry name" value="5'-nuclease"/>
    <property type="match status" value="1"/>
</dbReference>
<evidence type="ECO:0000256" key="1">
    <source>
        <dbReference type="ARBA" id="ARBA00001946"/>
    </source>
</evidence>
<dbReference type="InterPro" id="IPR052041">
    <property type="entry name" value="Nucleic_acid_metab_PIN/TRAM"/>
</dbReference>
<keyword evidence="2" id="KW-0540">Nuclease</keyword>
<evidence type="ECO:0000259" key="6">
    <source>
        <dbReference type="PROSITE" id="PS50926"/>
    </source>
</evidence>
<evidence type="ECO:0000256" key="2">
    <source>
        <dbReference type="ARBA" id="ARBA00022722"/>
    </source>
</evidence>
<feature type="transmembrane region" description="Helical" evidence="5">
    <location>
        <begin position="103"/>
        <end position="124"/>
    </location>
</feature>
<keyword evidence="5" id="KW-0472">Membrane</keyword>
<dbReference type="SUPFAM" id="SSF88723">
    <property type="entry name" value="PIN domain-like"/>
    <property type="match status" value="1"/>
</dbReference>
<feature type="transmembrane region" description="Helical" evidence="5">
    <location>
        <begin position="42"/>
        <end position="65"/>
    </location>
</feature>
<dbReference type="Proteomes" id="UP001164803">
    <property type="component" value="Chromosome"/>
</dbReference>
<dbReference type="SMART" id="SM00670">
    <property type="entry name" value="PINc"/>
    <property type="match status" value="1"/>
</dbReference>
<reference evidence="7" key="1">
    <citation type="submission" date="2022-08" db="EMBL/GenBank/DDBJ databases">
        <title>Alicyclobacillus dauci DSM2870, complete genome.</title>
        <authorList>
            <person name="Wang Q."/>
            <person name="Cai R."/>
            <person name="Wang Z."/>
        </authorList>
    </citation>
    <scope>NUCLEOTIDE SEQUENCE</scope>
    <source>
        <strain evidence="7">DSM 28700</strain>
    </source>
</reference>
<dbReference type="InterPro" id="IPR002792">
    <property type="entry name" value="TRAM_dom"/>
</dbReference>
<feature type="domain" description="TRAM" evidence="6">
    <location>
        <begin position="290"/>
        <end position="351"/>
    </location>
</feature>
<dbReference type="Pfam" id="PF01850">
    <property type="entry name" value="PIN"/>
    <property type="match status" value="1"/>
</dbReference>
<evidence type="ECO:0000256" key="4">
    <source>
        <dbReference type="ARBA" id="ARBA00022842"/>
    </source>
</evidence>
<organism evidence="7 8">
    <name type="scientific">Alicyclobacillus dauci</name>
    <dbReference type="NCBI Taxonomy" id="1475485"/>
    <lineage>
        <taxon>Bacteria</taxon>
        <taxon>Bacillati</taxon>
        <taxon>Bacillota</taxon>
        <taxon>Bacilli</taxon>
        <taxon>Bacillales</taxon>
        <taxon>Alicyclobacillaceae</taxon>
        <taxon>Alicyclobacillus</taxon>
    </lineage>
</organism>
<dbReference type="RefSeq" id="WP_268042306.1">
    <property type="nucleotide sequence ID" value="NZ_CP104064.1"/>
</dbReference>
<dbReference type="InterPro" id="IPR002716">
    <property type="entry name" value="PIN_dom"/>
</dbReference>
<sequence length="360" mass="39902">MLKFVTVSCFATIGGVMGYSFTPELFRMFGFSVFPSSSRWIGAISLAIICLLLSIWLVKYVVSFVSWVETRLKHTPFLNIASGCLGLTIGLLIAYMVGPEIRLIPLIGGEVQFFVSVGLGYLGVRIGLVKRSELFKLFFQRTVQKSPETQLVSKELGNHSMDKLLDTSVIIDGRIVELARTGIIDGSLVVPSFVLYELQHLADSSNDLIRNRGRRGLDVLNTIQREQKVHVEIQEIDFEDVSEVDSKLIRLAKQRNATIFTNDFNLNKVCQVQGIPVLNMNDLANAIKQVILPGEELDVAVVKEGKEANQGVGYLEDGTMIVIEGGRRLIGTNVRIYVTSLLQTSSGRMVFAKPKIQSAM</sequence>
<dbReference type="EMBL" id="CP104064">
    <property type="protein sequence ID" value="WAH35251.1"/>
    <property type="molecule type" value="Genomic_DNA"/>
</dbReference>
<evidence type="ECO:0000313" key="8">
    <source>
        <dbReference type="Proteomes" id="UP001164803"/>
    </source>
</evidence>
<dbReference type="PROSITE" id="PS50926">
    <property type="entry name" value="TRAM"/>
    <property type="match status" value="1"/>
</dbReference>
<name>A0ABY6YXJ3_9BACL</name>
<dbReference type="InterPro" id="IPR029060">
    <property type="entry name" value="PIN-like_dom_sf"/>
</dbReference>
<keyword evidence="5" id="KW-0812">Transmembrane</keyword>
<evidence type="ECO:0000313" key="7">
    <source>
        <dbReference type="EMBL" id="WAH35251.1"/>
    </source>
</evidence>
<keyword evidence="3" id="KW-0378">Hydrolase</keyword>
<dbReference type="PANTHER" id="PTHR11603">
    <property type="entry name" value="AAA FAMILY ATPASE"/>
    <property type="match status" value="1"/>
</dbReference>
<gene>
    <name evidence="7" type="ORF">NZD86_13120</name>
</gene>
<keyword evidence="8" id="KW-1185">Reference proteome</keyword>
<accession>A0ABY6YXJ3</accession>
<dbReference type="PANTHER" id="PTHR11603:SF147">
    <property type="entry name" value="MEMBRANE PROTEIN"/>
    <property type="match status" value="1"/>
</dbReference>
<keyword evidence="4" id="KW-0460">Magnesium</keyword>
<dbReference type="CDD" id="cd09877">
    <property type="entry name" value="PIN_YacL-like"/>
    <property type="match status" value="1"/>
</dbReference>
<evidence type="ECO:0000256" key="5">
    <source>
        <dbReference type="SAM" id="Phobius"/>
    </source>
</evidence>
<feature type="transmembrane region" description="Helical" evidence="5">
    <location>
        <begin position="77"/>
        <end position="97"/>
    </location>
</feature>
<keyword evidence="5" id="KW-1133">Transmembrane helix</keyword>
<protein>
    <submittedName>
        <fullName evidence="7">PIN/TRAM domain-containing protein</fullName>
    </submittedName>
</protein>